<feature type="compositionally biased region" description="Low complexity" evidence="7">
    <location>
        <begin position="355"/>
        <end position="365"/>
    </location>
</feature>
<name>A0A918R854_9ACTN</name>
<dbReference type="PROSITE" id="PS50011">
    <property type="entry name" value="PROTEIN_KINASE_DOM"/>
    <property type="match status" value="1"/>
</dbReference>
<dbReference type="EC" id="2.7.11.1" evidence="1"/>
<feature type="compositionally biased region" description="Gly residues" evidence="7">
    <location>
        <begin position="323"/>
        <end position="336"/>
    </location>
</feature>
<dbReference type="SUPFAM" id="SSF56112">
    <property type="entry name" value="Protein kinase-like (PK-like)"/>
    <property type="match status" value="1"/>
</dbReference>
<evidence type="ECO:0000313" key="10">
    <source>
        <dbReference type="Proteomes" id="UP000623010"/>
    </source>
</evidence>
<reference evidence="9" key="1">
    <citation type="journal article" date="2014" name="Int. J. Syst. Evol. Microbiol.">
        <title>Complete genome sequence of Corynebacterium casei LMG S-19264T (=DSM 44701T), isolated from a smear-ripened cheese.</title>
        <authorList>
            <consortium name="US DOE Joint Genome Institute (JGI-PGF)"/>
            <person name="Walter F."/>
            <person name="Albersmeier A."/>
            <person name="Kalinowski J."/>
            <person name="Ruckert C."/>
        </authorList>
    </citation>
    <scope>NUCLEOTIDE SEQUENCE</scope>
    <source>
        <strain evidence="9">JCM 5016</strain>
    </source>
</reference>
<gene>
    <name evidence="9" type="ORF">GCM10010389_31040</name>
</gene>
<dbReference type="Pfam" id="PF00069">
    <property type="entry name" value="Pkinase"/>
    <property type="match status" value="1"/>
</dbReference>
<keyword evidence="4" id="KW-0547">Nucleotide-binding</keyword>
<feature type="compositionally biased region" description="Low complexity" evidence="7">
    <location>
        <begin position="296"/>
        <end position="308"/>
    </location>
</feature>
<keyword evidence="5" id="KW-0418">Kinase</keyword>
<evidence type="ECO:0000259" key="8">
    <source>
        <dbReference type="PROSITE" id="PS50011"/>
    </source>
</evidence>
<dbReference type="PROSITE" id="PS00109">
    <property type="entry name" value="PROTEIN_KINASE_TYR"/>
    <property type="match status" value="1"/>
</dbReference>
<evidence type="ECO:0000256" key="2">
    <source>
        <dbReference type="ARBA" id="ARBA00022527"/>
    </source>
</evidence>
<dbReference type="AlphaFoldDB" id="A0A918R854"/>
<feature type="region of interest" description="Disordered" evidence="7">
    <location>
        <begin position="281"/>
        <end position="365"/>
    </location>
</feature>
<evidence type="ECO:0000256" key="5">
    <source>
        <dbReference type="ARBA" id="ARBA00022777"/>
    </source>
</evidence>
<organism evidence="9 10">
    <name type="scientific">Streptomyces echinoruber</name>
    <dbReference type="NCBI Taxonomy" id="68898"/>
    <lineage>
        <taxon>Bacteria</taxon>
        <taxon>Bacillati</taxon>
        <taxon>Actinomycetota</taxon>
        <taxon>Actinomycetes</taxon>
        <taxon>Kitasatosporales</taxon>
        <taxon>Streptomycetaceae</taxon>
        <taxon>Streptomyces</taxon>
    </lineage>
</organism>
<keyword evidence="3" id="KW-0808">Transferase</keyword>
<dbReference type="InterPro" id="IPR020635">
    <property type="entry name" value="Tyr_kinase_cat_dom"/>
</dbReference>
<evidence type="ECO:0000313" key="9">
    <source>
        <dbReference type="EMBL" id="GGZ90503.1"/>
    </source>
</evidence>
<dbReference type="GO" id="GO:0004713">
    <property type="term" value="F:protein tyrosine kinase activity"/>
    <property type="evidence" value="ECO:0007669"/>
    <property type="project" value="InterPro"/>
</dbReference>
<dbReference type="Proteomes" id="UP000623010">
    <property type="component" value="Unassembled WGS sequence"/>
</dbReference>
<evidence type="ECO:0000256" key="6">
    <source>
        <dbReference type="ARBA" id="ARBA00022840"/>
    </source>
</evidence>
<dbReference type="RefSeq" id="WP_190058010.1">
    <property type="nucleotide sequence ID" value="NZ_BMWH01000011.1"/>
</dbReference>
<proteinExistence type="predicted"/>
<accession>A0A918R854</accession>
<keyword evidence="2" id="KW-0723">Serine/threonine-protein kinase</keyword>
<dbReference type="EMBL" id="BMWH01000011">
    <property type="protein sequence ID" value="GGZ90503.1"/>
    <property type="molecule type" value="Genomic_DNA"/>
</dbReference>
<keyword evidence="10" id="KW-1185">Reference proteome</keyword>
<dbReference type="CDD" id="cd14014">
    <property type="entry name" value="STKc_PknB_like"/>
    <property type="match status" value="1"/>
</dbReference>
<dbReference type="Gene3D" id="3.30.200.20">
    <property type="entry name" value="Phosphorylase Kinase, domain 1"/>
    <property type="match status" value="1"/>
</dbReference>
<feature type="compositionally biased region" description="Pro residues" evidence="7">
    <location>
        <begin position="344"/>
        <end position="353"/>
    </location>
</feature>
<feature type="region of interest" description="Disordered" evidence="7">
    <location>
        <begin position="170"/>
        <end position="194"/>
    </location>
</feature>
<dbReference type="PANTHER" id="PTHR43289:SF6">
    <property type="entry name" value="SERINE_THREONINE-PROTEIN KINASE NEKL-3"/>
    <property type="match status" value="1"/>
</dbReference>
<comment type="caution">
    <text evidence="9">The sequence shown here is derived from an EMBL/GenBank/DDBJ whole genome shotgun (WGS) entry which is preliminary data.</text>
</comment>
<sequence>MSGGGEQASGGRLIGGRYRLRRRVGETGAVWRAYDEEDGREVAVREPRLPGRPEDEEYRRAAHRLEHEARAAARVGHPCAVRIHDVVVEDGMPWIVTEYVPGESLRDVLRRGTLDPAEAARVGLAVLGALRAAHAVGIVHRDLRPENVLIESGTGRVVVTDFGIASGPPARDGGFLAPERLSGASGSSGTRVAGPESDLWSLGALLHTALRGRPPGRGAEAPDAGEPLGALVGRLLASDPERRPDPAEAAAVLAGVAGVAGEETVGPVAVGEEAAGPAAAQGTAGQGAAGQGAAGQGVAVEAAGRRVAPSSAPGPAATRPGGDDVGPGGDDVGPGVGDVRPVEPASPAPPRPRTPLRTLLSLLGL</sequence>
<dbReference type="SMART" id="SM00219">
    <property type="entry name" value="TyrKc"/>
    <property type="match status" value="1"/>
</dbReference>
<dbReference type="Gene3D" id="1.10.510.10">
    <property type="entry name" value="Transferase(Phosphotransferase) domain 1"/>
    <property type="match status" value="1"/>
</dbReference>
<dbReference type="PANTHER" id="PTHR43289">
    <property type="entry name" value="MITOGEN-ACTIVATED PROTEIN KINASE KINASE KINASE 20-RELATED"/>
    <property type="match status" value="1"/>
</dbReference>
<dbReference type="GO" id="GO:0005524">
    <property type="term" value="F:ATP binding"/>
    <property type="evidence" value="ECO:0007669"/>
    <property type="project" value="UniProtKB-KW"/>
</dbReference>
<feature type="compositionally biased region" description="Gly residues" evidence="7">
    <location>
        <begin position="284"/>
        <end position="295"/>
    </location>
</feature>
<reference evidence="9" key="2">
    <citation type="submission" date="2020-09" db="EMBL/GenBank/DDBJ databases">
        <authorList>
            <person name="Sun Q."/>
            <person name="Ohkuma M."/>
        </authorList>
    </citation>
    <scope>NUCLEOTIDE SEQUENCE</scope>
    <source>
        <strain evidence="9">JCM 5016</strain>
    </source>
</reference>
<evidence type="ECO:0000256" key="1">
    <source>
        <dbReference type="ARBA" id="ARBA00012513"/>
    </source>
</evidence>
<dbReference type="InterPro" id="IPR008266">
    <property type="entry name" value="Tyr_kinase_AS"/>
</dbReference>
<evidence type="ECO:0000256" key="4">
    <source>
        <dbReference type="ARBA" id="ARBA00022741"/>
    </source>
</evidence>
<evidence type="ECO:0000256" key="7">
    <source>
        <dbReference type="SAM" id="MobiDB-lite"/>
    </source>
</evidence>
<dbReference type="InterPro" id="IPR000719">
    <property type="entry name" value="Prot_kinase_dom"/>
</dbReference>
<feature type="domain" description="Protein kinase" evidence="8">
    <location>
        <begin position="16"/>
        <end position="256"/>
    </location>
</feature>
<keyword evidence="6" id="KW-0067">ATP-binding</keyword>
<evidence type="ECO:0000256" key="3">
    <source>
        <dbReference type="ARBA" id="ARBA00022679"/>
    </source>
</evidence>
<dbReference type="GO" id="GO:0004674">
    <property type="term" value="F:protein serine/threonine kinase activity"/>
    <property type="evidence" value="ECO:0007669"/>
    <property type="project" value="UniProtKB-KW"/>
</dbReference>
<dbReference type="InterPro" id="IPR011009">
    <property type="entry name" value="Kinase-like_dom_sf"/>
</dbReference>
<protein>
    <recommendedName>
        <fullName evidence="1">non-specific serine/threonine protein kinase</fullName>
        <ecNumber evidence="1">2.7.11.1</ecNumber>
    </recommendedName>
</protein>